<keyword evidence="7" id="KW-1185">Reference proteome</keyword>
<dbReference type="GO" id="GO:0098552">
    <property type="term" value="C:side of membrane"/>
    <property type="evidence" value="ECO:0007669"/>
    <property type="project" value="UniProtKB-ARBA"/>
</dbReference>
<keyword evidence="4" id="KW-0472">Membrane</keyword>
<dbReference type="OrthoDB" id="9809197at2"/>
<dbReference type="PRINTS" id="PR00721">
    <property type="entry name" value="STOMATIN"/>
</dbReference>
<dbReference type="Pfam" id="PF01145">
    <property type="entry name" value="Band_7"/>
    <property type="match status" value="1"/>
</dbReference>
<feature type="coiled-coil region" evidence="3">
    <location>
        <begin position="205"/>
        <end position="260"/>
    </location>
</feature>
<keyword evidence="3" id="KW-0175">Coiled coil</keyword>
<dbReference type="SMART" id="SM00244">
    <property type="entry name" value="PHB"/>
    <property type="match status" value="1"/>
</dbReference>
<name>A0A448TS73_9PAST</name>
<dbReference type="AlphaFoldDB" id="A0A448TS73"/>
<evidence type="ECO:0000256" key="1">
    <source>
        <dbReference type="ARBA" id="ARBA00004167"/>
    </source>
</evidence>
<dbReference type="InterPro" id="IPR036013">
    <property type="entry name" value="Band_7/SPFH_dom_sf"/>
</dbReference>
<dbReference type="Proteomes" id="UP000279799">
    <property type="component" value="Chromosome"/>
</dbReference>
<evidence type="ECO:0000256" key="2">
    <source>
        <dbReference type="ARBA" id="ARBA00008164"/>
    </source>
</evidence>
<feature type="transmembrane region" description="Helical" evidence="4">
    <location>
        <begin position="6"/>
        <end position="24"/>
    </location>
</feature>
<reference evidence="6 7" key="1">
    <citation type="submission" date="2018-12" db="EMBL/GenBank/DDBJ databases">
        <authorList>
            <consortium name="Pathogen Informatics"/>
        </authorList>
    </citation>
    <scope>NUCLEOTIDE SEQUENCE [LARGE SCALE GENOMIC DNA]</scope>
    <source>
        <strain evidence="6 7">NCTC12871</strain>
    </source>
</reference>
<dbReference type="PANTHER" id="PTHR43327:SF10">
    <property type="entry name" value="STOMATIN-LIKE PROTEIN 2, MITOCHONDRIAL"/>
    <property type="match status" value="1"/>
</dbReference>
<gene>
    <name evidence="6" type="primary">hflC_1</name>
    <name evidence="6" type="ORF">NCTC12871_00154</name>
</gene>
<feature type="domain" description="Band 7" evidence="5">
    <location>
        <begin position="26"/>
        <end position="184"/>
    </location>
</feature>
<keyword evidence="4" id="KW-1133">Transmembrane helix</keyword>
<dbReference type="Gene3D" id="3.30.479.30">
    <property type="entry name" value="Band 7 domain"/>
    <property type="match status" value="1"/>
</dbReference>
<dbReference type="InterPro" id="IPR001972">
    <property type="entry name" value="Stomatin_HflK_fam"/>
</dbReference>
<evidence type="ECO:0000256" key="4">
    <source>
        <dbReference type="SAM" id="Phobius"/>
    </source>
</evidence>
<dbReference type="InterPro" id="IPR050710">
    <property type="entry name" value="Band7/mec-2_domain"/>
</dbReference>
<dbReference type="FunFam" id="3.30.479.30:FF:000004">
    <property type="entry name" value="Putative membrane protease family, stomatin"/>
    <property type="match status" value="1"/>
</dbReference>
<proteinExistence type="inferred from homology"/>
<accession>A0A448TS73</accession>
<dbReference type="PANTHER" id="PTHR43327">
    <property type="entry name" value="STOMATIN-LIKE PROTEIN 2, MITOCHONDRIAL"/>
    <property type="match status" value="1"/>
</dbReference>
<dbReference type="InterPro" id="IPR001107">
    <property type="entry name" value="Band_7"/>
</dbReference>
<dbReference type="CDD" id="cd08829">
    <property type="entry name" value="SPFH_paraslipin"/>
    <property type="match status" value="1"/>
</dbReference>
<comment type="similarity">
    <text evidence="2">Belongs to the band 7/mec-2 family.</text>
</comment>
<dbReference type="RefSeq" id="WP_126598082.1">
    <property type="nucleotide sequence ID" value="NZ_LR134510.1"/>
</dbReference>
<protein>
    <submittedName>
        <fullName evidence="6">HflC protein</fullName>
    </submittedName>
</protein>
<dbReference type="KEGG" id="adp:NCTC12871_00154"/>
<evidence type="ECO:0000313" key="7">
    <source>
        <dbReference type="Proteomes" id="UP000279799"/>
    </source>
</evidence>
<dbReference type="EMBL" id="LR134510">
    <property type="protein sequence ID" value="VEJ08745.1"/>
    <property type="molecule type" value="Genomic_DNA"/>
</dbReference>
<evidence type="ECO:0000259" key="5">
    <source>
        <dbReference type="SMART" id="SM00244"/>
    </source>
</evidence>
<dbReference type="GO" id="GO:0005886">
    <property type="term" value="C:plasma membrane"/>
    <property type="evidence" value="ECO:0007669"/>
    <property type="project" value="UniProtKB-ARBA"/>
</dbReference>
<comment type="subcellular location">
    <subcellularLocation>
        <location evidence="1">Membrane</location>
        <topology evidence="1">Single-pass membrane protein</topology>
    </subcellularLocation>
</comment>
<evidence type="ECO:0000256" key="3">
    <source>
        <dbReference type="SAM" id="Coils"/>
    </source>
</evidence>
<evidence type="ECO:0000313" key="6">
    <source>
        <dbReference type="EMBL" id="VEJ08745.1"/>
    </source>
</evidence>
<keyword evidence="4" id="KW-0812">Transmembrane</keyword>
<sequence length="330" mass="36853">MNLDDSFVTLFLSIIILCFAIAILKSIVKIVPQSEEWTVLRLGKFEKILTSGIHVIVPFIERVDRKISTKETVVEVSDLTAFSKDNASVKVSANIFFKIVDAKKACYDVQDLQKTLETIVSTNLRTLVGSLTVEDLMSKRDTINQGVLTIVNEASEQWGVKVLRVELQNMELPQKLTEAMHRQMEADREKRQAIIEAEGERQSTIEKAEGQKQEAILKAQAEKERVVLEAEAEKQQLILKAEAERQQAFLQAEAKERLAQAEAKSVEMISAAIKQGELSALNYDIAQKYTAALQAIGESENAKVVLLPNEFSKLSGSIAGISEIFQEMKK</sequence>
<organism evidence="6 7">
    <name type="scientific">Actinobacillus delphinicola</name>
    <dbReference type="NCBI Taxonomy" id="51161"/>
    <lineage>
        <taxon>Bacteria</taxon>
        <taxon>Pseudomonadati</taxon>
        <taxon>Pseudomonadota</taxon>
        <taxon>Gammaproteobacteria</taxon>
        <taxon>Pasteurellales</taxon>
        <taxon>Pasteurellaceae</taxon>
        <taxon>Actinobacillus</taxon>
    </lineage>
</organism>
<dbReference type="SUPFAM" id="SSF117892">
    <property type="entry name" value="Band 7/SPFH domain"/>
    <property type="match status" value="1"/>
</dbReference>